<name>L7LUT5_RHIPC</name>
<organism evidence="2">
    <name type="scientific">Rhipicephalus pulchellus</name>
    <name type="common">Yellow backed tick</name>
    <name type="synonym">Dermacentor pulchellus</name>
    <dbReference type="NCBI Taxonomy" id="72859"/>
    <lineage>
        <taxon>Eukaryota</taxon>
        <taxon>Metazoa</taxon>
        <taxon>Ecdysozoa</taxon>
        <taxon>Arthropoda</taxon>
        <taxon>Chelicerata</taxon>
        <taxon>Arachnida</taxon>
        <taxon>Acari</taxon>
        <taxon>Parasitiformes</taxon>
        <taxon>Ixodida</taxon>
        <taxon>Ixodoidea</taxon>
        <taxon>Ixodidae</taxon>
        <taxon>Rhipicephalinae</taxon>
        <taxon>Rhipicephalus</taxon>
        <taxon>Rhipicephalus</taxon>
    </lineage>
</organism>
<dbReference type="EMBL" id="GACK01009188">
    <property type="protein sequence ID" value="JAA55846.1"/>
    <property type="molecule type" value="mRNA"/>
</dbReference>
<dbReference type="Gene3D" id="3.30.70.1820">
    <property type="entry name" value="L1 transposable element, RRM domain"/>
    <property type="match status" value="1"/>
</dbReference>
<evidence type="ECO:0000313" key="2">
    <source>
        <dbReference type="EMBL" id="JAA55846.1"/>
    </source>
</evidence>
<dbReference type="PANTHER" id="PTHR11505">
    <property type="entry name" value="L1 TRANSPOSABLE ELEMENT-RELATED"/>
    <property type="match status" value="1"/>
</dbReference>
<accession>L7LUT5</accession>
<sequence length="476" mass="52038">MASHIFLFIPQLFGALALGQDCDGVPRHGGMLRNASATAEASFLDDYALPASSWPGDYCLPRTGISPVDQCFIDGGAVDQPCDQAVMADGFPATMFSCTAALLWRGGRVTDRRSPDIHCASTTSSSAPMANQLNVGASNAVFSGHGRTTGIMASHIFLFIPQVSCVSISRLKSDDPFIIVLPCPEAVLAPFCSLLLLLCGDVESNPGPPKEQPSDALTEVLRTLRDLNQITKRMEDNQKEMLGTITELKTHQETVVGAISEIKARLATVETQTGSLEKWQHELGDVVEAVGGITKEAAVLRSRLDDAEDRSRRNNLLFYGVTDIATESAVQSEQKIIDILNNTLTLSVPSDNISRAHRIGRFFQGKSRPIIVNFTAYKTKEEILSKRAGLKESNISVSEDFCPATRHARKALIEYGRNLNLPYKLRYKKLLIDGKCYGYDTNEQKVYEIKPSSTANDTAASVRVLRPRRNMSTAPI</sequence>
<dbReference type="InterPro" id="IPR004244">
    <property type="entry name" value="Transposase_22"/>
</dbReference>
<protein>
    <submittedName>
        <fullName evidence="2">Putative tick transposon</fullName>
    </submittedName>
</protein>
<proteinExistence type="evidence at transcript level"/>
<evidence type="ECO:0000256" key="1">
    <source>
        <dbReference type="SAM" id="SignalP"/>
    </source>
</evidence>
<reference evidence="2" key="2">
    <citation type="journal article" date="2015" name="J. Proteomics">
        <title>Sexual differences in the sialomes of the zebra tick, Rhipicephalus pulchellus.</title>
        <authorList>
            <person name="Tan A.W."/>
            <person name="Francischetti I.M."/>
            <person name="Slovak M."/>
            <person name="Kini R.M."/>
            <person name="Ribeiro J.M."/>
        </authorList>
    </citation>
    <scope>NUCLEOTIDE SEQUENCE</scope>
    <source>
        <tissue evidence="2">Salivary gland</tissue>
    </source>
</reference>
<feature type="chain" id="PRO_5003980728" evidence="1">
    <location>
        <begin position="20"/>
        <end position="476"/>
    </location>
</feature>
<dbReference type="AlphaFoldDB" id="L7LUT5"/>
<keyword evidence="1" id="KW-0732">Signal</keyword>
<feature type="signal peptide" evidence="1">
    <location>
        <begin position="1"/>
        <end position="19"/>
    </location>
</feature>
<reference evidence="2" key="1">
    <citation type="submission" date="2012-11" db="EMBL/GenBank/DDBJ databases">
        <authorList>
            <person name="Lucero-Rivera Y.E."/>
            <person name="Tovar-Ramirez D."/>
        </authorList>
    </citation>
    <scope>NUCLEOTIDE SEQUENCE</scope>
    <source>
        <tissue evidence="2">Salivary gland</tissue>
    </source>
</reference>